<dbReference type="Gene3D" id="3.40.50.150">
    <property type="entry name" value="Vaccinia Virus protein VP39"/>
    <property type="match status" value="1"/>
</dbReference>
<evidence type="ECO:0000256" key="1">
    <source>
        <dbReference type="ARBA" id="ARBA00022679"/>
    </source>
</evidence>
<gene>
    <name evidence="5" type="ORF">GCM10007108_08130</name>
</gene>
<organism evidence="5 6">
    <name type="scientific">Thermogymnomonas acidicola</name>
    <dbReference type="NCBI Taxonomy" id="399579"/>
    <lineage>
        <taxon>Archaea</taxon>
        <taxon>Methanobacteriati</taxon>
        <taxon>Thermoplasmatota</taxon>
        <taxon>Thermoplasmata</taxon>
        <taxon>Thermoplasmatales</taxon>
        <taxon>Thermogymnomonas</taxon>
    </lineage>
</organism>
<name>A0AA37BR71_9ARCH</name>
<dbReference type="CDD" id="cd02440">
    <property type="entry name" value="AdoMet_MTases"/>
    <property type="match status" value="1"/>
</dbReference>
<dbReference type="RefSeq" id="WP_188680531.1">
    <property type="nucleotide sequence ID" value="NZ_BMNY01000001.1"/>
</dbReference>
<sequence>MPRSLAVAVNREKAEETIRLLGGLVDRELKTVQSGEVVYIPVRRVPDQSLGLRVEAVDFPARATAASPYMRVVEMLGTASGVPRKYVRYGDALVFREEIGEDVARAYMQATGCRNVYVMEGKVRGEERIPSVRRILGPGGETVHRENGIRFVFDPERVMFSPGNVNIRVWASRLDAWGCTVLDMFSGIGYFTLPVAKYGDPERVIAVDINPMALDYLRKSAAASGIRTGIETVARDCRELQGIKADLILMGNFKSVAYLPAALRNMGGVARIFMHYLVDTSSLGSHATMVMGRLRSYGFVGEELHSEVVKSFAPHLWHVAALFRVRRTTGPLP</sequence>
<dbReference type="Pfam" id="PF02475">
    <property type="entry name" value="TRM5-TYW2_MTfase"/>
    <property type="match status" value="1"/>
</dbReference>
<dbReference type="GO" id="GO:0008175">
    <property type="term" value="F:tRNA methyltransferase activity"/>
    <property type="evidence" value="ECO:0007669"/>
    <property type="project" value="TreeGrafter"/>
</dbReference>
<dbReference type="InterPro" id="IPR030382">
    <property type="entry name" value="MeTrfase_TRM5/TYW2"/>
</dbReference>
<dbReference type="InterPro" id="IPR029063">
    <property type="entry name" value="SAM-dependent_MTases_sf"/>
</dbReference>
<keyword evidence="3" id="KW-0819">tRNA processing</keyword>
<evidence type="ECO:0000256" key="3">
    <source>
        <dbReference type="ARBA" id="ARBA00022694"/>
    </source>
</evidence>
<dbReference type="PANTHER" id="PTHR23245">
    <property type="entry name" value="TRNA METHYLTRANSFERASE"/>
    <property type="match status" value="1"/>
</dbReference>
<comment type="caution">
    <text evidence="5">The sequence shown here is derived from an EMBL/GenBank/DDBJ whole genome shotgun (WGS) entry which is preliminary data.</text>
</comment>
<protein>
    <recommendedName>
        <fullName evidence="4">SAM-dependent methyltransferase TRM5/TYW2-type domain-containing protein</fullName>
    </recommendedName>
</protein>
<reference evidence="5" key="1">
    <citation type="journal article" date="2014" name="Int. J. Syst. Evol. Microbiol.">
        <title>Complete genome sequence of Corynebacterium casei LMG S-19264T (=DSM 44701T), isolated from a smear-ripened cheese.</title>
        <authorList>
            <consortium name="US DOE Joint Genome Institute (JGI-PGF)"/>
            <person name="Walter F."/>
            <person name="Albersmeier A."/>
            <person name="Kalinowski J."/>
            <person name="Ruckert C."/>
        </authorList>
    </citation>
    <scope>NUCLEOTIDE SEQUENCE</scope>
    <source>
        <strain evidence="5">JCM 13583</strain>
    </source>
</reference>
<keyword evidence="1" id="KW-0808">Transferase</keyword>
<keyword evidence="2" id="KW-0949">S-adenosyl-L-methionine</keyword>
<evidence type="ECO:0000259" key="4">
    <source>
        <dbReference type="PROSITE" id="PS51684"/>
    </source>
</evidence>
<dbReference type="PROSITE" id="PS51684">
    <property type="entry name" value="SAM_MT_TRM5_TYW2"/>
    <property type="match status" value="1"/>
</dbReference>
<evidence type="ECO:0000313" key="5">
    <source>
        <dbReference type="EMBL" id="GGM72319.1"/>
    </source>
</evidence>
<keyword evidence="6" id="KW-1185">Reference proteome</keyword>
<dbReference type="Pfam" id="PF18093">
    <property type="entry name" value="Trm5_N"/>
    <property type="match status" value="1"/>
</dbReference>
<feature type="domain" description="SAM-dependent methyltransferase TRM5/TYW2-type" evidence="4">
    <location>
        <begin position="86"/>
        <end position="327"/>
    </location>
</feature>
<dbReference type="GO" id="GO:0005737">
    <property type="term" value="C:cytoplasm"/>
    <property type="evidence" value="ECO:0007669"/>
    <property type="project" value="TreeGrafter"/>
</dbReference>
<dbReference type="AlphaFoldDB" id="A0AA37BR71"/>
<accession>A0AA37BR71</accession>
<proteinExistence type="predicted"/>
<dbReference type="InterPro" id="IPR056743">
    <property type="entry name" value="TRM5-TYW2-like_MTfase"/>
</dbReference>
<dbReference type="Proteomes" id="UP000632195">
    <property type="component" value="Unassembled WGS sequence"/>
</dbReference>
<dbReference type="GO" id="GO:0030488">
    <property type="term" value="P:tRNA methylation"/>
    <property type="evidence" value="ECO:0007669"/>
    <property type="project" value="TreeGrafter"/>
</dbReference>
<reference evidence="5" key="2">
    <citation type="submission" date="2022-09" db="EMBL/GenBank/DDBJ databases">
        <authorList>
            <person name="Sun Q."/>
            <person name="Ohkuma M."/>
        </authorList>
    </citation>
    <scope>NUCLEOTIDE SEQUENCE</scope>
    <source>
        <strain evidence="5">JCM 13583</strain>
    </source>
</reference>
<dbReference type="SUPFAM" id="SSF53335">
    <property type="entry name" value="S-adenosyl-L-methionine-dependent methyltransferases"/>
    <property type="match status" value="1"/>
</dbReference>
<dbReference type="InterPro" id="IPR040601">
    <property type="entry name" value="Trm5a/b_N"/>
</dbReference>
<dbReference type="Gene3D" id="3.30.70.2580">
    <property type="match status" value="1"/>
</dbReference>
<evidence type="ECO:0000313" key="6">
    <source>
        <dbReference type="Proteomes" id="UP000632195"/>
    </source>
</evidence>
<dbReference type="EMBL" id="BMNY01000001">
    <property type="protein sequence ID" value="GGM72319.1"/>
    <property type="molecule type" value="Genomic_DNA"/>
</dbReference>
<evidence type="ECO:0000256" key="2">
    <source>
        <dbReference type="ARBA" id="ARBA00022691"/>
    </source>
</evidence>